<dbReference type="OrthoDB" id="883011at2"/>
<evidence type="ECO:0000313" key="2">
    <source>
        <dbReference type="EMBL" id="RTQ45089.1"/>
    </source>
</evidence>
<gene>
    <name evidence="2" type="ORF">EJV47_26320</name>
</gene>
<protein>
    <submittedName>
        <fullName evidence="2">Uncharacterized protein</fullName>
    </submittedName>
</protein>
<dbReference type="RefSeq" id="WP_126696205.1">
    <property type="nucleotide sequence ID" value="NZ_RXOF01000022.1"/>
</dbReference>
<keyword evidence="3" id="KW-1185">Reference proteome</keyword>
<evidence type="ECO:0000313" key="3">
    <source>
        <dbReference type="Proteomes" id="UP000282184"/>
    </source>
</evidence>
<feature type="region of interest" description="Disordered" evidence="1">
    <location>
        <begin position="1"/>
        <end position="22"/>
    </location>
</feature>
<name>A0A3S0H562_9BACT</name>
<dbReference type="EMBL" id="RXOF01000022">
    <property type="protein sequence ID" value="RTQ45089.1"/>
    <property type="molecule type" value="Genomic_DNA"/>
</dbReference>
<accession>A0A3S0H562</accession>
<dbReference type="Proteomes" id="UP000282184">
    <property type="component" value="Unassembled WGS sequence"/>
</dbReference>
<comment type="caution">
    <text evidence="2">The sequence shown here is derived from an EMBL/GenBank/DDBJ whole genome shotgun (WGS) entry which is preliminary data.</text>
</comment>
<reference evidence="2 3" key="1">
    <citation type="submission" date="2018-12" db="EMBL/GenBank/DDBJ databases">
        <title>Hymenobacter gummosus sp. nov., isolated from a spring.</title>
        <authorList>
            <person name="Nie L."/>
        </authorList>
    </citation>
    <scope>NUCLEOTIDE SEQUENCE [LARGE SCALE GENOMIC DNA]</scope>
    <source>
        <strain evidence="2 3">KCTC 52166</strain>
    </source>
</reference>
<proteinExistence type="predicted"/>
<organism evidence="2 3">
    <name type="scientific">Hymenobacter gummosus</name>
    <dbReference type="NCBI Taxonomy" id="1776032"/>
    <lineage>
        <taxon>Bacteria</taxon>
        <taxon>Pseudomonadati</taxon>
        <taxon>Bacteroidota</taxon>
        <taxon>Cytophagia</taxon>
        <taxon>Cytophagales</taxon>
        <taxon>Hymenobacteraceae</taxon>
        <taxon>Hymenobacter</taxon>
    </lineage>
</organism>
<dbReference type="AlphaFoldDB" id="A0A3S0H562"/>
<evidence type="ECO:0000256" key="1">
    <source>
        <dbReference type="SAM" id="MobiDB-lite"/>
    </source>
</evidence>
<sequence length="100" mass="10876">MPKIPVPTVAFTEPLTSPPRVHHPSTLAELLEVAGTRKRIVEAWGVSARTYDTRKRSPETCTVGELQQLARVLGVAEEELFAVVRAQASASQAGQPDDEQ</sequence>